<dbReference type="OrthoDB" id="9814448at2"/>
<name>A0A1G1T248_9BACT</name>
<organism evidence="2 3">
    <name type="scientific">Hymenobacter lapidarius</name>
    <dbReference type="NCBI Taxonomy" id="1908237"/>
    <lineage>
        <taxon>Bacteria</taxon>
        <taxon>Pseudomonadati</taxon>
        <taxon>Bacteroidota</taxon>
        <taxon>Cytophagia</taxon>
        <taxon>Cytophagales</taxon>
        <taxon>Hymenobacteraceae</taxon>
        <taxon>Hymenobacter</taxon>
    </lineage>
</organism>
<dbReference type="Proteomes" id="UP000176294">
    <property type="component" value="Unassembled WGS sequence"/>
</dbReference>
<dbReference type="STRING" id="1908237.BEN47_15515"/>
<protein>
    <submittedName>
        <fullName evidence="2">Uncharacterized protein</fullName>
    </submittedName>
</protein>
<sequence length="213" mass="24043">MKHTLWSAWLVLLCGSCSPTEEFDRGLAAYEQGQYQAANRLFSACLKRQERVSEALFYKGRSLYEMNERDSLPAAVSAYRALVSRETGRDTALLYRAVENLGHTYYRLERYPQAFDSFYLTALVKPNTNAINYNLGVCLLALDRPREASRYLLRECQGSGASAQALAALSEAYLLSHRADSARIYVQQTLRQHPAYAPAVALQQELDSLTKNQ</sequence>
<evidence type="ECO:0000256" key="1">
    <source>
        <dbReference type="PROSITE-ProRule" id="PRU00339"/>
    </source>
</evidence>
<dbReference type="EMBL" id="MDZB01000112">
    <property type="protein sequence ID" value="OGX84965.1"/>
    <property type="molecule type" value="Genomic_DNA"/>
</dbReference>
<keyword evidence="1" id="KW-0802">TPR repeat</keyword>
<dbReference type="InterPro" id="IPR019734">
    <property type="entry name" value="TPR_rpt"/>
</dbReference>
<dbReference type="Gene3D" id="1.25.40.10">
    <property type="entry name" value="Tetratricopeptide repeat domain"/>
    <property type="match status" value="2"/>
</dbReference>
<dbReference type="Pfam" id="PF13432">
    <property type="entry name" value="TPR_16"/>
    <property type="match status" value="1"/>
</dbReference>
<evidence type="ECO:0000313" key="2">
    <source>
        <dbReference type="EMBL" id="OGX84965.1"/>
    </source>
</evidence>
<feature type="repeat" description="TPR" evidence="1">
    <location>
        <begin position="95"/>
        <end position="128"/>
    </location>
</feature>
<dbReference type="RefSeq" id="WP_070728693.1">
    <property type="nucleotide sequence ID" value="NZ_MDZB01000112.1"/>
</dbReference>
<keyword evidence="3" id="KW-1185">Reference proteome</keyword>
<comment type="caution">
    <text evidence="2">The sequence shown here is derived from an EMBL/GenBank/DDBJ whole genome shotgun (WGS) entry which is preliminary data.</text>
</comment>
<gene>
    <name evidence="2" type="ORF">BEN47_15515</name>
</gene>
<evidence type="ECO:0000313" key="3">
    <source>
        <dbReference type="Proteomes" id="UP000176294"/>
    </source>
</evidence>
<dbReference type="PROSITE" id="PS50005">
    <property type="entry name" value="TPR"/>
    <property type="match status" value="1"/>
</dbReference>
<dbReference type="AlphaFoldDB" id="A0A1G1T248"/>
<accession>A0A1G1T248</accession>
<reference evidence="2 3" key="1">
    <citation type="submission" date="2016-08" db="EMBL/GenBank/DDBJ databases">
        <title>Hymenobacter coccineus sp. nov., Hymenobacter lapidarius sp. nov. and Hymenobacter glacialis sp. nov., isolated from Antarctic soil.</title>
        <authorList>
            <person name="Sedlacek I."/>
            <person name="Kralova S."/>
            <person name="Kyrova K."/>
            <person name="Maslanova I."/>
            <person name="Stankova E."/>
            <person name="Vrbovska V."/>
            <person name="Nemec M."/>
            <person name="Bartak M."/>
            <person name="Svec P."/>
            <person name="Busse H.-J."/>
            <person name="Pantucek R."/>
        </authorList>
    </citation>
    <scope>NUCLEOTIDE SEQUENCE [LARGE SCALE GENOMIC DNA]</scope>
    <source>
        <strain evidence="2 3">CCM 8643</strain>
    </source>
</reference>
<dbReference type="SUPFAM" id="SSF48452">
    <property type="entry name" value="TPR-like"/>
    <property type="match status" value="1"/>
</dbReference>
<proteinExistence type="predicted"/>
<dbReference type="InterPro" id="IPR011990">
    <property type="entry name" value="TPR-like_helical_dom_sf"/>
</dbReference>